<evidence type="ECO:0000313" key="2">
    <source>
        <dbReference type="Proteomes" id="UP001163046"/>
    </source>
</evidence>
<dbReference type="AlphaFoldDB" id="A0A9W9YZB4"/>
<dbReference type="Proteomes" id="UP001163046">
    <property type="component" value="Unassembled WGS sequence"/>
</dbReference>
<dbReference type="OrthoDB" id="10542311at2759"/>
<dbReference type="EMBL" id="MU826856">
    <property type="protein sequence ID" value="KAJ7370808.1"/>
    <property type="molecule type" value="Genomic_DNA"/>
</dbReference>
<organism evidence="1 2">
    <name type="scientific">Desmophyllum pertusum</name>
    <dbReference type="NCBI Taxonomy" id="174260"/>
    <lineage>
        <taxon>Eukaryota</taxon>
        <taxon>Metazoa</taxon>
        <taxon>Cnidaria</taxon>
        <taxon>Anthozoa</taxon>
        <taxon>Hexacorallia</taxon>
        <taxon>Scleractinia</taxon>
        <taxon>Caryophylliina</taxon>
        <taxon>Caryophylliidae</taxon>
        <taxon>Desmophyllum</taxon>
    </lineage>
</organism>
<sequence>MREMQDTVESAATKVSRQSVKIKVKGHQIHPGNRVRTVAAVAGITASIGDTVYSRAAHLVQFINETDFPMKIASGRVGMMKCNLEFVHDIEPRSSCWKNVRLAFSFSTGGYLIIYLNGILSSDAEPPAGNARVIEFAMSSRLRRINMQDKTCHEFTRGQDTYDMMMKCKAGEAKSQYWFDRGMHFMARGEIAQGGAMVGGRQLIWRFVVQEFDPLAEQELTQ</sequence>
<proteinExistence type="predicted"/>
<reference evidence="1" key="1">
    <citation type="submission" date="2023-01" db="EMBL/GenBank/DDBJ databases">
        <title>Genome assembly of the deep-sea coral Lophelia pertusa.</title>
        <authorList>
            <person name="Herrera S."/>
            <person name="Cordes E."/>
        </authorList>
    </citation>
    <scope>NUCLEOTIDE SEQUENCE</scope>
    <source>
        <strain evidence="1">USNM1676648</strain>
        <tissue evidence="1">Polyp</tissue>
    </source>
</reference>
<protein>
    <submittedName>
        <fullName evidence="1">Uncharacterized protein</fullName>
    </submittedName>
</protein>
<evidence type="ECO:0000313" key="1">
    <source>
        <dbReference type="EMBL" id="KAJ7370808.1"/>
    </source>
</evidence>
<gene>
    <name evidence="1" type="ORF">OS493_029798</name>
</gene>
<name>A0A9W9YZB4_9CNID</name>
<accession>A0A9W9YZB4</accession>
<keyword evidence="2" id="KW-1185">Reference proteome</keyword>
<comment type="caution">
    <text evidence="1">The sequence shown here is derived from an EMBL/GenBank/DDBJ whole genome shotgun (WGS) entry which is preliminary data.</text>
</comment>